<comment type="similarity">
    <text evidence="2">Belongs to the SAM hydrolase / SAM-dependent halogenase family.</text>
</comment>
<dbReference type="Gene3D" id="3.40.50.10790">
    <property type="entry name" value="S-adenosyl-l-methionine hydroxide adenosyltransferase, N-terminal"/>
    <property type="match status" value="1"/>
</dbReference>
<dbReference type="AlphaFoldDB" id="A0A3E0X065"/>
<evidence type="ECO:0008006" key="7">
    <source>
        <dbReference type="Google" id="ProtNLM"/>
    </source>
</evidence>
<dbReference type="EMBL" id="NFZW01000006">
    <property type="protein sequence ID" value="RFA37803.1"/>
    <property type="molecule type" value="Genomic_DNA"/>
</dbReference>
<gene>
    <name evidence="5" type="ORF">CAL65_07595</name>
</gene>
<dbReference type="SUPFAM" id="SSF101852">
    <property type="entry name" value="Bacterial fluorinating enzyme, C-terminal domain"/>
    <property type="match status" value="1"/>
</dbReference>
<dbReference type="OrthoDB" id="9792195at2"/>
<reference evidence="6" key="1">
    <citation type="submission" date="2017-05" db="EMBL/GenBank/DDBJ databases">
        <authorList>
            <person name="Sharma S."/>
            <person name="Sidhu C."/>
            <person name="Pinnaka A.K."/>
        </authorList>
    </citation>
    <scope>NUCLEOTIDE SEQUENCE [LARGE SCALE GENOMIC DNA]</scope>
    <source>
        <strain evidence="6">AK93</strain>
    </source>
</reference>
<dbReference type="InterPro" id="IPR023227">
    <property type="entry name" value="SAM_OH_AdoTrfase_C_sf"/>
</dbReference>
<dbReference type="InterPro" id="IPR023228">
    <property type="entry name" value="SAM_OH_AdoTrfase_N_sf"/>
</dbReference>
<dbReference type="Pfam" id="PF20257">
    <property type="entry name" value="SAM_HAT_C"/>
    <property type="match status" value="1"/>
</dbReference>
<comment type="caution">
    <text evidence="5">The sequence shown here is derived from an EMBL/GenBank/DDBJ whole genome shotgun (WGS) entry which is preliminary data.</text>
</comment>
<protein>
    <recommendedName>
        <fullName evidence="7">SAM-dependent chlorinase/fluorinase</fullName>
    </recommendedName>
</protein>
<dbReference type="PIRSF" id="PIRSF006779">
    <property type="entry name" value="UCP006779"/>
    <property type="match status" value="1"/>
</dbReference>
<proteinExistence type="inferred from homology"/>
<dbReference type="PANTHER" id="PTHR35092">
    <property type="entry name" value="CHLORINASE MJ1651"/>
    <property type="match status" value="1"/>
</dbReference>
<evidence type="ECO:0000259" key="3">
    <source>
        <dbReference type="Pfam" id="PF01887"/>
    </source>
</evidence>
<name>A0A3E0X065_9GAMM</name>
<organism evidence="5 6">
    <name type="scientific">Alkalilimnicola ehrlichii</name>
    <dbReference type="NCBI Taxonomy" id="351052"/>
    <lineage>
        <taxon>Bacteria</taxon>
        <taxon>Pseudomonadati</taxon>
        <taxon>Pseudomonadota</taxon>
        <taxon>Gammaproteobacteria</taxon>
        <taxon>Chromatiales</taxon>
        <taxon>Ectothiorhodospiraceae</taxon>
        <taxon>Alkalilimnicola</taxon>
    </lineage>
</organism>
<dbReference type="PANTHER" id="PTHR35092:SF1">
    <property type="entry name" value="CHLORINASE MJ1651"/>
    <property type="match status" value="1"/>
</dbReference>
<evidence type="ECO:0000259" key="4">
    <source>
        <dbReference type="Pfam" id="PF20257"/>
    </source>
</evidence>
<dbReference type="RefSeq" id="WP_116301504.1">
    <property type="nucleotide sequence ID" value="NZ_NFZV01000005.1"/>
</dbReference>
<keyword evidence="6" id="KW-1185">Reference proteome</keyword>
<sequence>MFVLFTDFGWEGPYIGQMKALLSASSAAPIVDLMHDAPMFDALHSGYLLKAYSAALPQRAIVIAVVDPGVGGARKALAVMADGRWYLGPDNGLLAPIIKGAEHVRILELDVPEGASDSFHGRDLFCPAAVAIANGVQPQGAECAAGQLVGIGWPSVCFEICYVDKFGNAITGIPSHAVAADGLLWVGKRLLRYARTFCEVQKGEAFWYHNSSGLVEVAVAEGSAAETLGLEIGSRVDMVRR</sequence>
<evidence type="ECO:0000256" key="2">
    <source>
        <dbReference type="ARBA" id="ARBA00024035"/>
    </source>
</evidence>
<dbReference type="InterPro" id="IPR046470">
    <property type="entry name" value="SAM_HAT_C"/>
</dbReference>
<dbReference type="SUPFAM" id="SSF102522">
    <property type="entry name" value="Bacterial fluorinating enzyme, N-terminal domain"/>
    <property type="match status" value="1"/>
</dbReference>
<dbReference type="Gene3D" id="2.40.30.90">
    <property type="entry name" value="Bacterial fluorinating enzyme like"/>
    <property type="match status" value="1"/>
</dbReference>
<dbReference type="Proteomes" id="UP000256763">
    <property type="component" value="Unassembled WGS sequence"/>
</dbReference>
<dbReference type="InterPro" id="IPR002747">
    <property type="entry name" value="SAM_OH_AdoTrfase"/>
</dbReference>
<feature type="domain" description="S-adenosyl-l-methionine hydroxide adenosyltransferase C-terminal" evidence="4">
    <location>
        <begin position="159"/>
        <end position="236"/>
    </location>
</feature>
<evidence type="ECO:0000256" key="1">
    <source>
        <dbReference type="ARBA" id="ARBA00022691"/>
    </source>
</evidence>
<evidence type="ECO:0000313" key="6">
    <source>
        <dbReference type="Proteomes" id="UP000256763"/>
    </source>
</evidence>
<dbReference type="InterPro" id="IPR046469">
    <property type="entry name" value="SAM_HAT_N"/>
</dbReference>
<dbReference type="Pfam" id="PF01887">
    <property type="entry name" value="SAM_HAT_N"/>
    <property type="match status" value="1"/>
</dbReference>
<accession>A0A3E0X065</accession>
<evidence type="ECO:0000313" key="5">
    <source>
        <dbReference type="EMBL" id="RFA37803.1"/>
    </source>
</evidence>
<feature type="domain" description="S-adenosyl-l-methionine hydroxide adenosyltransferase N-terminal" evidence="3">
    <location>
        <begin position="3"/>
        <end position="139"/>
    </location>
</feature>
<keyword evidence="1" id="KW-0949">S-adenosyl-L-methionine</keyword>